<sequence>MHTISYFWCKSRGFCVRLESLVEGVLSLMQPSEDDIDFMSYKIKALAELMTGNGLKWSHKLNPIKKSQRLHAKGQKGGPCSRIKLVVGETLPLFTYGLKEYNATKNWDSMPQCARLSFLDHPLELMPQRVHNKLQWIFKTSANDADKRRTLNELPEAMSEGQAL</sequence>
<accession>A0AAN9MU11</accession>
<dbReference type="EMBL" id="JAYMYQ010000001">
    <property type="protein sequence ID" value="KAK7360642.1"/>
    <property type="molecule type" value="Genomic_DNA"/>
</dbReference>
<dbReference type="Proteomes" id="UP001367508">
    <property type="component" value="Unassembled WGS sequence"/>
</dbReference>
<gene>
    <name evidence="1" type="ORF">VNO77_02650</name>
</gene>
<comment type="caution">
    <text evidence="1">The sequence shown here is derived from an EMBL/GenBank/DDBJ whole genome shotgun (WGS) entry which is preliminary data.</text>
</comment>
<organism evidence="1 2">
    <name type="scientific">Canavalia gladiata</name>
    <name type="common">Sword bean</name>
    <name type="synonym">Dolichos gladiatus</name>
    <dbReference type="NCBI Taxonomy" id="3824"/>
    <lineage>
        <taxon>Eukaryota</taxon>
        <taxon>Viridiplantae</taxon>
        <taxon>Streptophyta</taxon>
        <taxon>Embryophyta</taxon>
        <taxon>Tracheophyta</taxon>
        <taxon>Spermatophyta</taxon>
        <taxon>Magnoliopsida</taxon>
        <taxon>eudicotyledons</taxon>
        <taxon>Gunneridae</taxon>
        <taxon>Pentapetalae</taxon>
        <taxon>rosids</taxon>
        <taxon>fabids</taxon>
        <taxon>Fabales</taxon>
        <taxon>Fabaceae</taxon>
        <taxon>Papilionoideae</taxon>
        <taxon>50 kb inversion clade</taxon>
        <taxon>NPAAA clade</taxon>
        <taxon>indigoferoid/millettioid clade</taxon>
        <taxon>Phaseoleae</taxon>
        <taxon>Canavalia</taxon>
    </lineage>
</organism>
<evidence type="ECO:0000313" key="1">
    <source>
        <dbReference type="EMBL" id="KAK7360642.1"/>
    </source>
</evidence>
<protein>
    <submittedName>
        <fullName evidence="1">Uncharacterized protein</fullName>
    </submittedName>
</protein>
<reference evidence="1 2" key="1">
    <citation type="submission" date="2024-01" db="EMBL/GenBank/DDBJ databases">
        <title>The genomes of 5 underutilized Papilionoideae crops provide insights into root nodulation and disease resistanc.</title>
        <authorList>
            <person name="Jiang F."/>
        </authorList>
    </citation>
    <scope>NUCLEOTIDE SEQUENCE [LARGE SCALE GENOMIC DNA]</scope>
    <source>
        <strain evidence="1">LVBAO_FW01</strain>
        <tissue evidence="1">Leaves</tissue>
    </source>
</reference>
<name>A0AAN9MU11_CANGL</name>
<dbReference type="AlphaFoldDB" id="A0AAN9MU11"/>
<evidence type="ECO:0000313" key="2">
    <source>
        <dbReference type="Proteomes" id="UP001367508"/>
    </source>
</evidence>
<keyword evidence="2" id="KW-1185">Reference proteome</keyword>
<proteinExistence type="predicted"/>